<dbReference type="HOGENOM" id="CLU_1815990_0_0_1"/>
<evidence type="ECO:0000313" key="1">
    <source>
        <dbReference type="EMBL" id="EHK97538.1"/>
    </source>
</evidence>
<dbReference type="InParanoid" id="H0EV96"/>
<dbReference type="EMBL" id="AGUE01000189">
    <property type="protein sequence ID" value="EHK97538.1"/>
    <property type="molecule type" value="Genomic_DNA"/>
</dbReference>
<evidence type="ECO:0000313" key="2">
    <source>
        <dbReference type="Proteomes" id="UP000005446"/>
    </source>
</evidence>
<reference evidence="1 2" key="1">
    <citation type="journal article" date="2012" name="Eukaryot. Cell">
        <title>Genome sequence of the fungus Glarea lozoyensis: the first genome sequence of a species from the Helotiaceae family.</title>
        <authorList>
            <person name="Youssar L."/>
            <person name="Gruening B.A."/>
            <person name="Erxleben A."/>
            <person name="Guenther S."/>
            <person name="Huettel W."/>
        </authorList>
    </citation>
    <scope>NUCLEOTIDE SEQUENCE [LARGE SCALE GENOMIC DNA]</scope>
    <source>
        <strain evidence="2">ATCC 74030 / MF5533</strain>
    </source>
</reference>
<organism evidence="1 2">
    <name type="scientific">Glarea lozoyensis (strain ATCC 74030 / MF5533)</name>
    <dbReference type="NCBI Taxonomy" id="1104152"/>
    <lineage>
        <taxon>Eukaryota</taxon>
        <taxon>Fungi</taxon>
        <taxon>Dikarya</taxon>
        <taxon>Ascomycota</taxon>
        <taxon>Pezizomycotina</taxon>
        <taxon>Leotiomycetes</taxon>
        <taxon>Helotiales</taxon>
        <taxon>Helotiaceae</taxon>
        <taxon>Glarea</taxon>
    </lineage>
</organism>
<dbReference type="AlphaFoldDB" id="H0EV96"/>
<protein>
    <submittedName>
        <fullName evidence="1">Uncharacterized protein</fullName>
    </submittedName>
</protein>
<proteinExistence type="predicted"/>
<name>H0EV96_GLAL7</name>
<dbReference type="Proteomes" id="UP000005446">
    <property type="component" value="Unassembled WGS sequence"/>
</dbReference>
<gene>
    <name evidence="1" type="ORF">M7I_6691</name>
</gene>
<accession>H0EV96</accession>
<sequence length="142" mass="16467">MLIMWNPEIDYIALQGRMDRFLLPENLSRYHPEFAAETRNLIFICFTEEPPAEWARGSDTFQSAGSQRGRYWRIFRPLIIPSQDSTNAAGGSFSPEVRFSQNDDSTLQGIYQVLDRKGKTHDLSEAIAKYQVHNQEKRQILE</sequence>
<comment type="caution">
    <text evidence="1">The sequence shown here is derived from an EMBL/GenBank/DDBJ whole genome shotgun (WGS) entry which is preliminary data.</text>
</comment>
<keyword evidence="2" id="KW-1185">Reference proteome</keyword>